<name>A3II43_9CHRO</name>
<gene>
    <name evidence="1" type="ORF">CY0110_16807</name>
</gene>
<reference evidence="1 2" key="1">
    <citation type="submission" date="2007-03" db="EMBL/GenBank/DDBJ databases">
        <authorList>
            <person name="Stal L."/>
            <person name="Ferriera S."/>
            <person name="Johnson J."/>
            <person name="Kravitz S."/>
            <person name="Beeson K."/>
            <person name="Sutton G."/>
            <person name="Rogers Y.-H."/>
            <person name="Friedman R."/>
            <person name="Frazier M."/>
            <person name="Venter J.C."/>
        </authorList>
    </citation>
    <scope>NUCLEOTIDE SEQUENCE [LARGE SCALE GENOMIC DNA]</scope>
    <source>
        <strain evidence="1 2">CCY0110</strain>
    </source>
</reference>
<organism evidence="1 2">
    <name type="scientific">Crocosphaera chwakensis CCY0110</name>
    <dbReference type="NCBI Taxonomy" id="391612"/>
    <lineage>
        <taxon>Bacteria</taxon>
        <taxon>Bacillati</taxon>
        <taxon>Cyanobacteriota</taxon>
        <taxon>Cyanophyceae</taxon>
        <taxon>Oscillatoriophycideae</taxon>
        <taxon>Chroococcales</taxon>
        <taxon>Aphanothecaceae</taxon>
        <taxon>Crocosphaera</taxon>
        <taxon>Crocosphaera chwakensis</taxon>
    </lineage>
</organism>
<evidence type="ECO:0000313" key="1">
    <source>
        <dbReference type="EMBL" id="EAZ93475.1"/>
    </source>
</evidence>
<proteinExistence type="predicted"/>
<dbReference type="AlphaFoldDB" id="A3II43"/>
<accession>A3II43</accession>
<dbReference type="EMBL" id="AAXW01000002">
    <property type="protein sequence ID" value="EAZ93475.1"/>
    <property type="molecule type" value="Genomic_DNA"/>
</dbReference>
<keyword evidence="2" id="KW-1185">Reference proteome</keyword>
<dbReference type="Proteomes" id="UP000003781">
    <property type="component" value="Unassembled WGS sequence"/>
</dbReference>
<sequence>MKRQQEKPPHPLLFLLKPLNLLKPLLPLKSLLPLQFQHQLPQEKLFPSIPYKKQWCKTWWLRYRFLPSTWVTLSPPMS</sequence>
<protein>
    <submittedName>
        <fullName evidence="1">Uncharacterized protein</fullName>
    </submittedName>
</protein>
<comment type="caution">
    <text evidence="1">The sequence shown here is derived from an EMBL/GenBank/DDBJ whole genome shotgun (WGS) entry which is preliminary data.</text>
</comment>
<evidence type="ECO:0000313" key="2">
    <source>
        <dbReference type="Proteomes" id="UP000003781"/>
    </source>
</evidence>